<evidence type="ECO:0000259" key="2">
    <source>
        <dbReference type="Pfam" id="PF18962"/>
    </source>
</evidence>
<keyword evidence="1" id="KW-0732">Signal</keyword>
<protein>
    <submittedName>
        <fullName evidence="3">T9SS type A sorting domain-containing protein</fullName>
    </submittedName>
</protein>
<dbReference type="AlphaFoldDB" id="A0A937FYI2"/>
<dbReference type="InterPro" id="IPR026444">
    <property type="entry name" value="Secre_tail"/>
</dbReference>
<name>A0A937FYI2_9BACT</name>
<proteinExistence type="predicted"/>
<organism evidence="3 4">
    <name type="scientific">Fulvivirga marina</name>
    <dbReference type="NCBI Taxonomy" id="2494733"/>
    <lineage>
        <taxon>Bacteria</taxon>
        <taxon>Pseudomonadati</taxon>
        <taxon>Bacteroidota</taxon>
        <taxon>Cytophagia</taxon>
        <taxon>Cytophagales</taxon>
        <taxon>Fulvivirgaceae</taxon>
        <taxon>Fulvivirga</taxon>
    </lineage>
</organism>
<feature type="signal peptide" evidence="1">
    <location>
        <begin position="1"/>
        <end position="23"/>
    </location>
</feature>
<dbReference type="Proteomes" id="UP000614216">
    <property type="component" value="Unassembled WGS sequence"/>
</dbReference>
<evidence type="ECO:0000313" key="3">
    <source>
        <dbReference type="EMBL" id="MBL6447132.1"/>
    </source>
</evidence>
<dbReference type="NCBIfam" id="TIGR04183">
    <property type="entry name" value="Por_Secre_tail"/>
    <property type="match status" value="1"/>
</dbReference>
<accession>A0A937FYI2</accession>
<comment type="caution">
    <text evidence="3">The sequence shown here is derived from an EMBL/GenBank/DDBJ whole genome shotgun (WGS) entry which is preliminary data.</text>
</comment>
<dbReference type="EMBL" id="JAEUGD010000042">
    <property type="protein sequence ID" value="MBL6447132.1"/>
    <property type="molecule type" value="Genomic_DNA"/>
</dbReference>
<feature type="chain" id="PRO_5037714072" evidence="1">
    <location>
        <begin position="24"/>
        <end position="122"/>
    </location>
</feature>
<dbReference type="Pfam" id="PF18962">
    <property type="entry name" value="Por_Secre_tail"/>
    <property type="match status" value="1"/>
</dbReference>
<dbReference type="RefSeq" id="WP_202856658.1">
    <property type="nucleotide sequence ID" value="NZ_JAEUGD010000042.1"/>
</dbReference>
<keyword evidence="4" id="KW-1185">Reference proteome</keyword>
<reference evidence="3" key="1">
    <citation type="submission" date="2021-01" db="EMBL/GenBank/DDBJ databases">
        <title>Fulvivirga kasyanovii gen. nov., sp nov., a novel member of the phylum Bacteroidetes isolated from seawater in a mussel farm.</title>
        <authorList>
            <person name="Zhao L.-H."/>
            <person name="Wang Z.-J."/>
        </authorList>
    </citation>
    <scope>NUCLEOTIDE SEQUENCE</scope>
    <source>
        <strain evidence="3">29W222</strain>
    </source>
</reference>
<evidence type="ECO:0000313" key="4">
    <source>
        <dbReference type="Proteomes" id="UP000614216"/>
    </source>
</evidence>
<feature type="domain" description="Secretion system C-terminal sorting" evidence="2">
    <location>
        <begin position="45"/>
        <end position="112"/>
    </location>
</feature>
<sequence>MKIYILTFLSALILTFSGSSLLAQNGEIDRFKDTSLERKINEVRMFPNPTADYLSVKINNSTLEEASFTVHNIIGNVVDVPVEIMGKNEYRFRVKDLAPGYYLLAIRDDQGYFKETYKFLKR</sequence>
<gene>
    <name evidence="3" type="ORF">JMN32_12490</name>
</gene>
<evidence type="ECO:0000256" key="1">
    <source>
        <dbReference type="SAM" id="SignalP"/>
    </source>
</evidence>